<protein>
    <submittedName>
        <fullName evidence="1">Uncharacterized protein</fullName>
    </submittedName>
</protein>
<evidence type="ECO:0000313" key="2">
    <source>
        <dbReference type="Proteomes" id="UP000239735"/>
    </source>
</evidence>
<dbReference type="AlphaFoldDB" id="A0A2N9L402"/>
<name>A0A2N9L402_9BACT</name>
<dbReference type="EMBL" id="OKRB01000018">
    <property type="protein sequence ID" value="SPE17873.1"/>
    <property type="molecule type" value="Genomic_DNA"/>
</dbReference>
<sequence>MYSFLQGYLIIRVFVKLGTKGSYPAALATPTASIAAAW</sequence>
<reference evidence="2" key="1">
    <citation type="submission" date="2018-02" db="EMBL/GenBank/DDBJ databases">
        <authorList>
            <person name="Hausmann B."/>
        </authorList>
    </citation>
    <scope>NUCLEOTIDE SEQUENCE [LARGE SCALE GENOMIC DNA]</scope>
    <source>
        <strain evidence="2">Peat soil MAG SbA5</strain>
    </source>
</reference>
<gene>
    <name evidence="1" type="ORF">SBA5_1140005</name>
</gene>
<organism evidence="1 2">
    <name type="scientific">Candidatus Sulfuritelmatomonas gaucii</name>
    <dbReference type="NCBI Taxonomy" id="2043161"/>
    <lineage>
        <taxon>Bacteria</taxon>
        <taxon>Pseudomonadati</taxon>
        <taxon>Acidobacteriota</taxon>
        <taxon>Terriglobia</taxon>
        <taxon>Terriglobales</taxon>
        <taxon>Acidobacteriaceae</taxon>
        <taxon>Candidatus Sulfuritelmatomonas</taxon>
    </lineage>
</organism>
<evidence type="ECO:0000313" key="1">
    <source>
        <dbReference type="EMBL" id="SPE17873.1"/>
    </source>
</evidence>
<dbReference type="Proteomes" id="UP000239735">
    <property type="component" value="Unassembled WGS sequence"/>
</dbReference>
<accession>A0A2N9L402</accession>
<proteinExistence type="predicted"/>